<dbReference type="Gene3D" id="2.20.70.10">
    <property type="match status" value="1"/>
</dbReference>
<name>A0A1K0GAZ9_9BASI</name>
<reference evidence="3" key="3">
    <citation type="submission" date="2018-08" db="EMBL/GenBank/DDBJ databases">
        <authorList>
            <person name="Guldener U."/>
        </authorList>
    </citation>
    <scope>NUCLEOTIDE SEQUENCE</scope>
    <source>
        <strain evidence="3">UB2</strain>
    </source>
</reference>
<feature type="region of interest" description="Disordered" evidence="1">
    <location>
        <begin position="1"/>
        <end position="58"/>
    </location>
</feature>
<proteinExistence type="predicted"/>
<dbReference type="EMBL" id="LT558132">
    <property type="protein sequence ID" value="SAM85173.1"/>
    <property type="molecule type" value="Genomic_DNA"/>
</dbReference>
<keyword evidence="5" id="KW-1185">Reference proteome</keyword>
<feature type="region of interest" description="Disordered" evidence="1">
    <location>
        <begin position="92"/>
        <end position="200"/>
    </location>
</feature>
<evidence type="ECO:0000256" key="1">
    <source>
        <dbReference type="SAM" id="MobiDB-lite"/>
    </source>
</evidence>
<feature type="region of interest" description="Disordered" evidence="1">
    <location>
        <begin position="216"/>
        <end position="236"/>
    </location>
</feature>
<evidence type="ECO:0008006" key="6">
    <source>
        <dbReference type="Google" id="ProtNLM"/>
    </source>
</evidence>
<dbReference type="Proteomes" id="UP000179920">
    <property type="component" value="Chromosome XVI"/>
</dbReference>
<reference evidence="2" key="2">
    <citation type="submission" date="2016-04" db="EMBL/GenBank/DDBJ databases">
        <authorList>
            <person name="Evans L.H."/>
            <person name="Alamgir A."/>
            <person name="Owens N."/>
            <person name="Weber N.D."/>
            <person name="Virtaneva K."/>
            <person name="Barbian K."/>
            <person name="Babar A."/>
            <person name="Rosenke K."/>
        </authorList>
    </citation>
    <scope>NUCLEOTIDE SEQUENCE</scope>
    <source>
        <strain evidence="2">UB2112</strain>
    </source>
</reference>
<evidence type="ECO:0000313" key="2">
    <source>
        <dbReference type="EMBL" id="SAM85173.1"/>
    </source>
</evidence>
<feature type="compositionally biased region" description="Basic and acidic residues" evidence="1">
    <location>
        <begin position="45"/>
        <end position="58"/>
    </location>
</feature>
<accession>A0A1K0GAZ9</accession>
<feature type="compositionally biased region" description="Basic and acidic residues" evidence="1">
    <location>
        <begin position="171"/>
        <end position="196"/>
    </location>
</feature>
<feature type="compositionally biased region" description="Polar residues" evidence="1">
    <location>
        <begin position="14"/>
        <end position="41"/>
    </location>
</feature>
<dbReference type="AlphaFoldDB" id="A0A1K0GAZ9"/>
<evidence type="ECO:0000313" key="3">
    <source>
        <dbReference type="EMBL" id="SYW78332.1"/>
    </source>
</evidence>
<evidence type="ECO:0000313" key="5">
    <source>
        <dbReference type="Proteomes" id="UP000658997"/>
    </source>
</evidence>
<protein>
    <recommendedName>
        <fullName evidence="6">WW domain-containing protein</fullName>
    </recommendedName>
</protein>
<gene>
    <name evidence="3" type="ORF">UBRO2_02524</name>
    <name evidence="2" type="ORF">UBRO_07736</name>
</gene>
<reference evidence="4" key="1">
    <citation type="submission" date="2016-04" db="EMBL/GenBank/DDBJ databases">
        <authorList>
            <person name="Guldener U."/>
            <person name="Guldener U."/>
        </authorList>
    </citation>
    <scope>NUCLEOTIDE SEQUENCE [LARGE SCALE GENOMIC DNA]</scope>
    <source>
        <strain evidence="4">UB2112</strain>
    </source>
</reference>
<evidence type="ECO:0000313" key="4">
    <source>
        <dbReference type="Proteomes" id="UP000179920"/>
    </source>
</evidence>
<dbReference type="EMBL" id="ULHB01000039">
    <property type="protein sequence ID" value="SYW78332.1"/>
    <property type="molecule type" value="Genomic_DNA"/>
</dbReference>
<dbReference type="Proteomes" id="UP000658997">
    <property type="component" value="Unassembled WGS sequence"/>
</dbReference>
<dbReference type="OrthoDB" id="2367685at2759"/>
<sequence length="296" mass="32366">MTSNQPTELPPSYDQVSGGSRPGVSSTTSNTVGGASSSTGTHLGVPHEDAASARKSMEDMLRPLPKGWIRQYDPSTHHNFFVDTLANPPRSIWTHPYDDEQFQRQHPEEVQRERERVEKEHMVHADTDDEDDLPHSSTSKSHSTSHHNTGAVAGDSSSSIQPKGLKKFGRNLKDKMTNTTHSEREAKRQAQREAEQRAIQQHAAIRQALVTATRTGQPQLVGRDKQGREIFAQPPPSGAFGYGATLGYGPYQTFDGPYGSYGPYARPMGPYRRPGYGGGGMAMPLLGGMLLGGLLF</sequence>
<organism evidence="2 4">
    <name type="scientific">Ustilago bromivora</name>
    <dbReference type="NCBI Taxonomy" id="307758"/>
    <lineage>
        <taxon>Eukaryota</taxon>
        <taxon>Fungi</taxon>
        <taxon>Dikarya</taxon>
        <taxon>Basidiomycota</taxon>
        <taxon>Ustilaginomycotina</taxon>
        <taxon>Ustilaginomycetes</taxon>
        <taxon>Ustilaginales</taxon>
        <taxon>Ustilaginaceae</taxon>
        <taxon>Ustilago</taxon>
    </lineage>
</organism>
<feature type="compositionally biased region" description="Basic and acidic residues" evidence="1">
    <location>
        <begin position="96"/>
        <end position="126"/>
    </location>
</feature>